<feature type="domain" description="Alkyl hydroperoxide reductase subunit C/ Thiol specific antioxidant" evidence="2">
    <location>
        <begin position="3"/>
        <end position="80"/>
    </location>
</feature>
<dbReference type="Pfam" id="PF00578">
    <property type="entry name" value="AhpC-TSA"/>
    <property type="match status" value="1"/>
</dbReference>
<name>A0A162SQ47_9BACL</name>
<evidence type="ECO:0000313" key="6">
    <source>
        <dbReference type="Proteomes" id="UP000190229"/>
    </source>
</evidence>
<accession>A0A162SQ47</accession>
<dbReference type="CDD" id="cd02966">
    <property type="entry name" value="TlpA_like_family"/>
    <property type="match status" value="1"/>
</dbReference>
<sequence>MDKQRAAIVAAGAEILCIVGQNRAAVAAYFAKLGYTFPVLIDETREVIQAFDVFHALSFDAYRIARPSLFLIDRNGQIAYRYVGRNQADNPPSDVQMRELADVLARVAQQDESSR</sequence>
<keyword evidence="6" id="KW-1185">Reference proteome</keyword>
<dbReference type="OrthoDB" id="9809746at2"/>
<dbReference type="EMBL" id="LSUQ01000053">
    <property type="protein sequence ID" value="OAG93075.1"/>
    <property type="molecule type" value="Genomic_DNA"/>
</dbReference>
<dbReference type="AlphaFoldDB" id="A0A162SQ47"/>
<dbReference type="Proteomes" id="UP000077421">
    <property type="component" value="Unassembled WGS sequence"/>
</dbReference>
<evidence type="ECO:0000313" key="4">
    <source>
        <dbReference type="EMBL" id="OPG17283.1"/>
    </source>
</evidence>
<reference evidence="3 5" key="1">
    <citation type="submission" date="2016-02" db="EMBL/GenBank/DDBJ databases">
        <title>Draft genome sequence of Acidibacillus ferrooxidans SLC66.</title>
        <authorList>
            <person name="Oliveira G."/>
            <person name="Nancucheo I."/>
            <person name="Dall'Agnol H."/>
            <person name="Johnson B."/>
            <person name="Oliveira R."/>
            <person name="Nunes G.L."/>
            <person name="Tzotzos G."/>
            <person name="Orellana S.C."/>
            <person name="Salim A.C."/>
            <person name="Araujo F.M."/>
        </authorList>
    </citation>
    <scope>NUCLEOTIDE SEQUENCE [LARGE SCALE GENOMIC DNA]</scope>
    <source>
        <strain evidence="3 5">SLC66</strain>
    </source>
</reference>
<comment type="caution">
    <text evidence="3">The sequence shown here is derived from an EMBL/GenBank/DDBJ whole genome shotgun (WGS) entry which is preliminary data.</text>
</comment>
<dbReference type="Gene3D" id="3.40.30.10">
    <property type="entry name" value="Glutaredoxin"/>
    <property type="match status" value="1"/>
</dbReference>
<evidence type="ECO:0000313" key="3">
    <source>
        <dbReference type="EMBL" id="OAG93075.1"/>
    </source>
</evidence>
<evidence type="ECO:0000259" key="2">
    <source>
        <dbReference type="Pfam" id="PF00578"/>
    </source>
</evidence>
<protein>
    <recommendedName>
        <fullName evidence="2">Alkyl hydroperoxide reductase subunit C/ Thiol specific antioxidant domain-containing protein</fullName>
    </recommendedName>
</protein>
<proteinExistence type="predicted"/>
<evidence type="ECO:0000256" key="1">
    <source>
        <dbReference type="ARBA" id="ARBA00023157"/>
    </source>
</evidence>
<dbReference type="Proteomes" id="UP000190229">
    <property type="component" value="Unassembled WGS sequence"/>
</dbReference>
<dbReference type="EMBL" id="MWPS01000005">
    <property type="protein sequence ID" value="OPG17283.1"/>
    <property type="molecule type" value="Genomic_DNA"/>
</dbReference>
<reference evidence="4 6" key="2">
    <citation type="submission" date="2017-02" db="EMBL/GenBank/DDBJ databases">
        <title>Draft genome of Acidibacillus ferrooxidans Huett2.</title>
        <authorList>
            <person name="Schopf S."/>
        </authorList>
    </citation>
    <scope>NUCLEOTIDE SEQUENCE [LARGE SCALE GENOMIC DNA]</scope>
    <source>
        <strain evidence="4 6">Huett2</strain>
    </source>
</reference>
<evidence type="ECO:0000313" key="5">
    <source>
        <dbReference type="Proteomes" id="UP000077421"/>
    </source>
</evidence>
<keyword evidence="1" id="KW-1015">Disulfide bond</keyword>
<dbReference type="STRING" id="1765683.B2M26_02860"/>
<dbReference type="InterPro" id="IPR000866">
    <property type="entry name" value="AhpC/TSA"/>
</dbReference>
<dbReference type="GO" id="GO:0016209">
    <property type="term" value="F:antioxidant activity"/>
    <property type="evidence" value="ECO:0007669"/>
    <property type="project" value="InterPro"/>
</dbReference>
<dbReference type="InterPro" id="IPR036249">
    <property type="entry name" value="Thioredoxin-like_sf"/>
</dbReference>
<gene>
    <name evidence="3" type="ORF">AYW79_12580</name>
    <name evidence="4" type="ORF">B2M26_02860</name>
</gene>
<dbReference type="GO" id="GO:0016491">
    <property type="term" value="F:oxidoreductase activity"/>
    <property type="evidence" value="ECO:0007669"/>
    <property type="project" value="InterPro"/>
</dbReference>
<organism evidence="3 5">
    <name type="scientific">Ferroacidibacillus organovorans</name>
    <dbReference type="NCBI Taxonomy" id="1765683"/>
    <lineage>
        <taxon>Bacteria</taxon>
        <taxon>Bacillati</taxon>
        <taxon>Bacillota</taxon>
        <taxon>Bacilli</taxon>
        <taxon>Bacillales</taxon>
        <taxon>Alicyclobacillaceae</taxon>
        <taxon>Ferroacidibacillus</taxon>
    </lineage>
</organism>
<dbReference type="SUPFAM" id="SSF52833">
    <property type="entry name" value="Thioredoxin-like"/>
    <property type="match status" value="1"/>
</dbReference>